<organism evidence="11 12">
    <name type="scientific">Syntrophotalea carbinolica (strain DSM 2380 / NBRC 103641 / GraBd1)</name>
    <name type="common">Pelobacter carbinolicus</name>
    <dbReference type="NCBI Taxonomy" id="338963"/>
    <lineage>
        <taxon>Bacteria</taxon>
        <taxon>Pseudomonadati</taxon>
        <taxon>Thermodesulfobacteriota</taxon>
        <taxon>Desulfuromonadia</taxon>
        <taxon>Desulfuromonadales</taxon>
        <taxon>Syntrophotaleaceae</taxon>
        <taxon>Syntrophotalea</taxon>
    </lineage>
</organism>
<feature type="transmembrane region" description="Helical" evidence="9">
    <location>
        <begin position="130"/>
        <end position="152"/>
    </location>
</feature>
<dbReference type="RefSeq" id="WP_011342563.1">
    <property type="nucleotide sequence ID" value="NC_007498.2"/>
</dbReference>
<protein>
    <submittedName>
        <fullName evidence="11">ABC transporter, membrane protein</fullName>
    </submittedName>
</protein>
<feature type="transmembrane region" description="Helical" evidence="9">
    <location>
        <begin position="50"/>
        <end position="76"/>
    </location>
</feature>
<accession>Q3A0T9</accession>
<evidence type="ECO:0000256" key="5">
    <source>
        <dbReference type="ARBA" id="ARBA00022989"/>
    </source>
</evidence>
<comment type="similarity">
    <text evidence="9">Belongs to the binding-protein-dependent transport system permease family.</text>
</comment>
<feature type="transmembrane region" description="Helical" evidence="9">
    <location>
        <begin position="9"/>
        <end position="30"/>
    </location>
</feature>
<feature type="transmembrane region" description="Helical" evidence="9">
    <location>
        <begin position="88"/>
        <end position="110"/>
    </location>
</feature>
<evidence type="ECO:0000313" key="11">
    <source>
        <dbReference type="EMBL" id="ABA90018.1"/>
    </source>
</evidence>
<dbReference type="InterPro" id="IPR005667">
    <property type="entry name" value="Sulph_transpt2"/>
</dbReference>
<dbReference type="eggNOG" id="COG0555">
    <property type="taxonomic scope" value="Bacteria"/>
</dbReference>
<dbReference type="HOGENOM" id="CLU_016047_14_3_7"/>
<comment type="subunit">
    <text evidence="2">The complex is composed of two ATP-binding proteins (CysA), two transmembrane proteins (CysT and CysW) and a solute-binding protein (CysP).</text>
</comment>
<dbReference type="GO" id="GO:0015419">
    <property type="term" value="F:ABC-type sulfate transporter activity"/>
    <property type="evidence" value="ECO:0007669"/>
    <property type="project" value="InterPro"/>
</dbReference>
<gene>
    <name evidence="11" type="ordered locus">Pcar_2783</name>
</gene>
<evidence type="ECO:0000256" key="3">
    <source>
        <dbReference type="ARBA" id="ARBA00022448"/>
    </source>
</evidence>
<dbReference type="GO" id="GO:0005886">
    <property type="term" value="C:plasma membrane"/>
    <property type="evidence" value="ECO:0007669"/>
    <property type="project" value="UniProtKB-SubCell"/>
</dbReference>
<dbReference type="SUPFAM" id="SSF161098">
    <property type="entry name" value="MetI-like"/>
    <property type="match status" value="1"/>
</dbReference>
<sequence length="261" mass="28231">MGNRIFKAGLAGITVLFVGMLLWAMLSLIFMPRWAEVVGSTLSAEMLYSIRLSLTTSAISVAVVMLLAVSIGYVLARFRFPGHQLLRTVVDLPMAFPELVLGLCLLLLFGHDPLAGWLKQLGIDVVFSKTGIAIAQIFTAAPYATRVVYAAFRSISPRYEMVARSLGCGQWTAFWKVTLPMARGGLFAGAVIAFARCMGCFGTVLILAGGTRMHTETLPITLYLNISYGNLAMAMTSGILLILISLAAIVTFEILNDEVVL</sequence>
<keyword evidence="4 9" id="KW-0812">Transmembrane</keyword>
<dbReference type="AlphaFoldDB" id="Q3A0T9"/>
<dbReference type="InterPro" id="IPR035906">
    <property type="entry name" value="MetI-like_sf"/>
</dbReference>
<dbReference type="CDD" id="cd06261">
    <property type="entry name" value="TM_PBP2"/>
    <property type="match status" value="1"/>
</dbReference>
<dbReference type="STRING" id="338963.Pcar_2783"/>
<dbReference type="KEGG" id="pca:Pcar_2783"/>
<evidence type="ECO:0000256" key="6">
    <source>
        <dbReference type="ARBA" id="ARBA00023032"/>
    </source>
</evidence>
<proteinExistence type="inferred from homology"/>
<dbReference type="PANTHER" id="PTHR30406:SF8">
    <property type="entry name" value="SULFATE TRANSPORT SYSTEM PERMEASE PROTEIN CYST"/>
    <property type="match status" value="1"/>
</dbReference>
<evidence type="ECO:0000256" key="7">
    <source>
        <dbReference type="ARBA" id="ARBA00023136"/>
    </source>
</evidence>
<dbReference type="Gene3D" id="1.10.3720.10">
    <property type="entry name" value="MetI-like"/>
    <property type="match status" value="1"/>
</dbReference>
<dbReference type="PANTHER" id="PTHR30406">
    <property type="entry name" value="SULFATE TRANSPORT SYSTEM PERMEASE PROTEIN"/>
    <property type="match status" value="1"/>
</dbReference>
<name>Q3A0T9_SYNC1</name>
<keyword evidence="5 9" id="KW-1133">Transmembrane helix</keyword>
<keyword evidence="3 9" id="KW-0813">Transport</keyword>
<dbReference type="InterPro" id="IPR006469">
    <property type="entry name" value="NifC_ABC_porter"/>
</dbReference>
<comment type="function">
    <text evidence="8">Part of the ABC transporter complex CysAWTP (TC 3.A.1.6.1) involved in sulfate/thiosulfate import. Probably responsible for the translocation of the substrate across the membrane.</text>
</comment>
<evidence type="ECO:0000256" key="2">
    <source>
        <dbReference type="ARBA" id="ARBA00011779"/>
    </source>
</evidence>
<keyword evidence="6" id="KW-0764">Sulfate transport</keyword>
<reference evidence="11 12" key="2">
    <citation type="journal article" date="2012" name="BMC Genomics">
        <title>The genome of Pelobacter carbinolicus reveals surprising metabolic capabilities and physiological features.</title>
        <authorList>
            <person name="Aklujkar M."/>
            <person name="Haveman S.A."/>
            <person name="Didonato R.Jr."/>
            <person name="Chertkov O."/>
            <person name="Han C.S."/>
            <person name="Land M.L."/>
            <person name="Brown P."/>
            <person name="Lovley D.R."/>
        </authorList>
    </citation>
    <scope>NUCLEOTIDE SEQUENCE [LARGE SCALE GENOMIC DNA]</scope>
    <source>
        <strain evidence="12">DSM 2380 / NBRC 103641 / GraBd1</strain>
    </source>
</reference>
<dbReference type="Proteomes" id="UP000002534">
    <property type="component" value="Chromosome"/>
</dbReference>
<evidence type="ECO:0000256" key="4">
    <source>
        <dbReference type="ARBA" id="ARBA00022692"/>
    </source>
</evidence>
<feature type="transmembrane region" description="Helical" evidence="9">
    <location>
        <begin position="228"/>
        <end position="255"/>
    </location>
</feature>
<reference evidence="12" key="1">
    <citation type="submission" date="2005-10" db="EMBL/GenBank/DDBJ databases">
        <title>Complete sequence of Pelobacter carbinolicus DSM 2380.</title>
        <authorList>
            <person name="Copeland A."/>
            <person name="Lucas S."/>
            <person name="Lapidus A."/>
            <person name="Barry K."/>
            <person name="Detter J.C."/>
            <person name="Glavina T."/>
            <person name="Hammon N."/>
            <person name="Israni S."/>
            <person name="Pitluck S."/>
            <person name="Chertkov O."/>
            <person name="Schmutz J."/>
            <person name="Larimer F."/>
            <person name="Land M."/>
            <person name="Kyrpides N."/>
            <person name="Ivanova N."/>
            <person name="Richardson P."/>
        </authorList>
    </citation>
    <scope>NUCLEOTIDE SEQUENCE [LARGE SCALE GENOMIC DNA]</scope>
    <source>
        <strain evidence="12">DSM 2380 / NBRC 103641 / GraBd1</strain>
    </source>
</reference>
<evidence type="ECO:0000259" key="10">
    <source>
        <dbReference type="PROSITE" id="PS50928"/>
    </source>
</evidence>
<dbReference type="NCBIfam" id="TIGR01581">
    <property type="entry name" value="Mo_ABC_porter"/>
    <property type="match status" value="1"/>
</dbReference>
<evidence type="ECO:0000256" key="8">
    <source>
        <dbReference type="ARBA" id="ARBA00025323"/>
    </source>
</evidence>
<evidence type="ECO:0000313" key="12">
    <source>
        <dbReference type="Proteomes" id="UP000002534"/>
    </source>
</evidence>
<dbReference type="EMBL" id="CP000142">
    <property type="protein sequence ID" value="ABA90018.1"/>
    <property type="molecule type" value="Genomic_DNA"/>
</dbReference>
<evidence type="ECO:0000256" key="1">
    <source>
        <dbReference type="ARBA" id="ARBA00004651"/>
    </source>
</evidence>
<dbReference type="PROSITE" id="PS50928">
    <property type="entry name" value="ABC_TM1"/>
    <property type="match status" value="1"/>
</dbReference>
<dbReference type="Pfam" id="PF00528">
    <property type="entry name" value="BPD_transp_1"/>
    <property type="match status" value="1"/>
</dbReference>
<dbReference type="InterPro" id="IPR000515">
    <property type="entry name" value="MetI-like"/>
</dbReference>
<keyword evidence="7 9" id="KW-0472">Membrane</keyword>
<feature type="domain" description="ABC transmembrane type-1" evidence="10">
    <location>
        <begin position="50"/>
        <end position="252"/>
    </location>
</feature>
<dbReference type="OrthoDB" id="9795403at2"/>
<comment type="subcellular location">
    <subcellularLocation>
        <location evidence="1 9">Cell membrane</location>
        <topology evidence="1 9">Multi-pass membrane protein</topology>
    </subcellularLocation>
</comment>
<keyword evidence="12" id="KW-1185">Reference proteome</keyword>
<evidence type="ECO:0000256" key="9">
    <source>
        <dbReference type="RuleBase" id="RU363032"/>
    </source>
</evidence>
<feature type="transmembrane region" description="Helical" evidence="9">
    <location>
        <begin position="186"/>
        <end position="208"/>
    </location>
</feature>